<evidence type="ECO:0000256" key="4">
    <source>
        <dbReference type="ARBA" id="ARBA00023136"/>
    </source>
</evidence>
<dbReference type="EMBL" id="KV453847">
    <property type="protein sequence ID" value="ODV87731.1"/>
    <property type="molecule type" value="Genomic_DNA"/>
</dbReference>
<keyword evidence="3 6" id="KW-1133">Transmembrane helix</keyword>
<dbReference type="Pfam" id="PF03798">
    <property type="entry name" value="TRAM_LAG1_CLN8"/>
    <property type="match status" value="1"/>
</dbReference>
<dbReference type="GO" id="GO:0016020">
    <property type="term" value="C:membrane"/>
    <property type="evidence" value="ECO:0007669"/>
    <property type="project" value="UniProtKB-SubCell"/>
</dbReference>
<feature type="transmembrane region" description="Helical" evidence="6">
    <location>
        <begin position="96"/>
        <end position="114"/>
    </location>
</feature>
<keyword evidence="9" id="KW-1185">Reference proteome</keyword>
<dbReference type="InterPro" id="IPR006634">
    <property type="entry name" value="TLC-dom"/>
</dbReference>
<dbReference type="STRING" id="983967.A0A1E4T7N8"/>
<evidence type="ECO:0000256" key="6">
    <source>
        <dbReference type="SAM" id="Phobius"/>
    </source>
</evidence>
<protein>
    <recommendedName>
        <fullName evidence="7">TLC domain-containing protein</fullName>
    </recommendedName>
</protein>
<feature type="transmembrane region" description="Helical" evidence="6">
    <location>
        <begin position="30"/>
        <end position="49"/>
    </location>
</feature>
<evidence type="ECO:0000313" key="9">
    <source>
        <dbReference type="Proteomes" id="UP000094801"/>
    </source>
</evidence>
<evidence type="ECO:0000256" key="5">
    <source>
        <dbReference type="PROSITE-ProRule" id="PRU00205"/>
    </source>
</evidence>
<gene>
    <name evidence="8" type="ORF">CANARDRAFT_193875</name>
</gene>
<name>A0A1E4T7N8_9ASCO</name>
<reference evidence="9" key="1">
    <citation type="submission" date="2016-04" db="EMBL/GenBank/DDBJ databases">
        <title>Comparative genomics of biotechnologically important yeasts.</title>
        <authorList>
            <consortium name="DOE Joint Genome Institute"/>
            <person name="Riley R."/>
            <person name="Haridas S."/>
            <person name="Wolfe K.H."/>
            <person name="Lopes M.R."/>
            <person name="Hittinger C.T."/>
            <person name="Goker M."/>
            <person name="Salamov A."/>
            <person name="Wisecaver J."/>
            <person name="Long T.M."/>
            <person name="Aerts A.L."/>
            <person name="Barry K."/>
            <person name="Choi C."/>
            <person name="Clum A."/>
            <person name="Coughlan A.Y."/>
            <person name="Deshpande S."/>
            <person name="Douglass A.P."/>
            <person name="Hanson S.J."/>
            <person name="Klenk H.-P."/>
            <person name="Labutti K."/>
            <person name="Lapidus A."/>
            <person name="Lindquist E."/>
            <person name="Lipzen A."/>
            <person name="Meier-Kolthoff J.P."/>
            <person name="Ohm R.A."/>
            <person name="Otillar R.P."/>
            <person name="Pangilinan J."/>
            <person name="Peng Y."/>
            <person name="Rokas A."/>
            <person name="Rosa C.A."/>
            <person name="Scheuner C."/>
            <person name="Sibirny A.A."/>
            <person name="Slot J.C."/>
            <person name="Stielow J.B."/>
            <person name="Sun H."/>
            <person name="Kurtzman C.P."/>
            <person name="Blackwell M."/>
            <person name="Grigoriev I.V."/>
            <person name="Jeffries T.W."/>
        </authorList>
    </citation>
    <scope>NUCLEOTIDE SEQUENCE [LARGE SCALE GENOMIC DNA]</scope>
    <source>
        <strain evidence="9">NRRL YB-2248</strain>
    </source>
</reference>
<evidence type="ECO:0000256" key="1">
    <source>
        <dbReference type="ARBA" id="ARBA00004141"/>
    </source>
</evidence>
<organism evidence="8 9">
    <name type="scientific">[Candida] arabinofermentans NRRL YB-2248</name>
    <dbReference type="NCBI Taxonomy" id="983967"/>
    <lineage>
        <taxon>Eukaryota</taxon>
        <taxon>Fungi</taxon>
        <taxon>Dikarya</taxon>
        <taxon>Ascomycota</taxon>
        <taxon>Saccharomycotina</taxon>
        <taxon>Pichiomycetes</taxon>
        <taxon>Pichiales</taxon>
        <taxon>Pichiaceae</taxon>
        <taxon>Ogataea</taxon>
        <taxon>Ogataea/Candida clade</taxon>
    </lineage>
</organism>
<dbReference type="GO" id="GO:0005783">
    <property type="term" value="C:endoplasmic reticulum"/>
    <property type="evidence" value="ECO:0007669"/>
    <property type="project" value="TreeGrafter"/>
</dbReference>
<feature type="transmembrane region" description="Helical" evidence="6">
    <location>
        <begin position="120"/>
        <end position="138"/>
    </location>
</feature>
<sequence length="232" mass="26822">MLIAPFINAKLWGTTYTELTNKKRKINFDIHIVAFIQSLVSIGICIPMFNHPMMHSDPVFGSYDFGVFCASITCGYFIWDLFYCCIWHFDLFGFEYLFHAFAALVVFGTSLYPFCLPCVPVFLIFELSSPFVNIHWFLSRVPSGTVSDRFFLINGLLLMTTFFFSRIVWGFYAAVKMFLICYSVKDQLPVYIIPMIFTLNIGLNYLNVVWFTKMVSIASKKMAKTKESDKVK</sequence>
<dbReference type="AlphaFoldDB" id="A0A1E4T7N8"/>
<dbReference type="PANTHER" id="PTHR13439:SF0">
    <property type="entry name" value="TOPOISOMERASE I DAMAGE AFFECTED PROTEIN 4"/>
    <property type="match status" value="1"/>
</dbReference>
<feature type="domain" description="TLC" evidence="7">
    <location>
        <begin position="23"/>
        <end position="223"/>
    </location>
</feature>
<dbReference type="PANTHER" id="PTHR13439">
    <property type="entry name" value="CT120 PROTEIN"/>
    <property type="match status" value="1"/>
</dbReference>
<evidence type="ECO:0000256" key="2">
    <source>
        <dbReference type="ARBA" id="ARBA00022692"/>
    </source>
</evidence>
<keyword evidence="2 5" id="KW-0812">Transmembrane</keyword>
<accession>A0A1E4T7N8</accession>
<proteinExistence type="predicted"/>
<dbReference type="PROSITE" id="PS50922">
    <property type="entry name" value="TLC"/>
    <property type="match status" value="1"/>
</dbReference>
<evidence type="ECO:0000313" key="8">
    <source>
        <dbReference type="EMBL" id="ODV87731.1"/>
    </source>
</evidence>
<dbReference type="Proteomes" id="UP000094801">
    <property type="component" value="Unassembled WGS sequence"/>
</dbReference>
<feature type="transmembrane region" description="Helical" evidence="6">
    <location>
        <begin position="150"/>
        <end position="172"/>
    </location>
</feature>
<comment type="subcellular location">
    <subcellularLocation>
        <location evidence="1">Membrane</location>
        <topology evidence="1">Multi-pass membrane protein</topology>
    </subcellularLocation>
</comment>
<dbReference type="GO" id="GO:0055088">
    <property type="term" value="P:lipid homeostasis"/>
    <property type="evidence" value="ECO:0007669"/>
    <property type="project" value="TreeGrafter"/>
</dbReference>
<dbReference type="OrthoDB" id="10266980at2759"/>
<dbReference type="InterPro" id="IPR050846">
    <property type="entry name" value="TLCD"/>
</dbReference>
<feature type="transmembrane region" description="Helical" evidence="6">
    <location>
        <begin position="65"/>
        <end position="89"/>
    </location>
</feature>
<dbReference type="SMART" id="SM00724">
    <property type="entry name" value="TLC"/>
    <property type="match status" value="1"/>
</dbReference>
<evidence type="ECO:0000256" key="3">
    <source>
        <dbReference type="ARBA" id="ARBA00022989"/>
    </source>
</evidence>
<keyword evidence="4 5" id="KW-0472">Membrane</keyword>
<feature type="transmembrane region" description="Helical" evidence="6">
    <location>
        <begin position="192"/>
        <end position="212"/>
    </location>
</feature>
<evidence type="ECO:0000259" key="7">
    <source>
        <dbReference type="PROSITE" id="PS50922"/>
    </source>
</evidence>